<feature type="region of interest" description="Disordered" evidence="6">
    <location>
        <begin position="1"/>
        <end position="111"/>
    </location>
</feature>
<feature type="compositionally biased region" description="Basic and acidic residues" evidence="6">
    <location>
        <begin position="1697"/>
        <end position="1764"/>
    </location>
</feature>
<keyword evidence="5" id="KW-0175">Coiled coil</keyword>
<feature type="compositionally biased region" description="Basic and acidic residues" evidence="6">
    <location>
        <begin position="10"/>
        <end position="22"/>
    </location>
</feature>
<dbReference type="InterPro" id="IPR021418">
    <property type="entry name" value="THO_THOC2_C"/>
</dbReference>
<evidence type="ECO:0000259" key="9">
    <source>
        <dbReference type="Pfam" id="PF16134"/>
    </source>
</evidence>
<evidence type="ECO:0000256" key="3">
    <source>
        <dbReference type="ARBA" id="ARBA00019596"/>
    </source>
</evidence>
<feature type="compositionally biased region" description="Basic and acidic residues" evidence="6">
    <location>
        <begin position="1650"/>
        <end position="1663"/>
    </location>
</feature>
<feature type="domain" description="THO complex subunitTHOC2 N-terminal" evidence="8">
    <location>
        <begin position="849"/>
        <end position="924"/>
    </location>
</feature>
<sequence length="2256" mass="247718">MPTPGGTKRKQGERTYAGDEVSRPSPYRPQDQRLAQQSQSPSSNRGSPYHEGRPRAGRRVSRGGGRGVPSANPSVASPDPAPTVQESRPTPAPTDAPPDTTMANTSTKVPEPAEEVLLSIPYSYSTVTDDVCAAWEEQGRQSVLSQLTEAVTGGDETTTSLIVQELVQSVLAGRVDATNAGQLITDAIEHTQTVEGDAASFDLHTIVSDSFSVVCEDSPTFPISRLANFILAARIDHGALQHELDSKLLEKLGLIRNTFDRMSIRKQTNIVYRQANFNLMREESEGFAKLVTEVFSSSLTDEPSGENVNETVEKVKALIGAFDLDVGRSLDVVLDVFGSVLVKSYRFLVKFLRASPWWPRQANHGSLANNPNGLPAWALPGVDDWFLSDEQKLAIAQQNLIRDSNFWEQAREHGLSAFYRLGLPEVADGQVPPEYSNDDFAKSWVQETGTRPPMGNRDAAQLLGFKLRFYSSSPARDETDTLPDNLMYLSALLIKIGFISLKDLYPHLWRPDESMEELRAQKAKEKEEREKAARPGAGAKNALSMAAALPDDTLPAPVNRLRDASTRAATPSRESEAEKSTKDATSEPAEQKIALLKALLAIGALPEALFMIGRFPWVLDLYSDLPEYIFRILNHSIDAVSESSRPLATRDTLDQSKPLYETDIPGVSKGQVKLTDNPERKVLRWAQLDKADSSDGNSYRYYWDEWSDLIPVCQTVDDVFTLFDTLLPLVGVKIGQDPALVSKIARIGKHSLQEDPSEPNRDRWLDLCKRVLLPCVSLTKGNAGVVNEVFELLTFYPTRTRFLLYLEWRDGRTSRNPDIRAAVEQARAETLDILKRISKTNIRPMARALAKVAYANPHIVTSVALRQIESYDSISAVFVEGSRYFTDLGYDVLTCNLIGSMSKAGRNKIQDGGIFVSRWLTALSKFAGDIYKRYNMMKPAPVLQYVARQLDQGNTGDLKMLESIVTSMGGIANDTSYNEAQLQAMGGGPLLQSQTILQLLDQRHEKSVQITARRLMGSLHTTELIGKFLLSMAQQRQACIFQDPEVPLKVIGNTYDETQRVLAQYLDFLQYNMGLEAFAQAVPDVVTLVTEYEIRPEIAFWICRSVIAKNIAHERERLDDTALTAQESNGDIDMKDDANESSEEDGEAIEDEPETTAATPTADDILNASTESEPIEALVPANGDGRPWHPVLEKIMDQLASKLPEEVVQTIGVGFYVTFWQLSLYDITIPKKAYQDEMARQKKKRDAVKADRSSLSSSASKKKEEQLQVFSQLIDDLLAENGQHVKAQLACRKRLNAEKMAWFAGQSRSAEHLNAALMEYCFLPRIMASALDAYFSFAFVKYLHAMGTPNFRTLGFYDLLFKPERLISLIFMSSSKEAENFGRFLNELLKDLSRWQKSRSTYEKEAWGTKKELPGFALKVEAGKPVLMLAFDQFRKIHYRWHIALHTAFQKCLKSPEYMHIRNAISVLYAVSEGGAYPVVNIHGVNLQTTIDKLRSSEMQDLVTASTSLLSGLKRGEKHWISPGAFCPGMQQESTPVPPTNKEASAAKSTEQATGKSEDEGGLKNAATTEGETKPVLQTGEQKTTDTKSEDKSKLPSRPPINGESTPRAKEERSSSQSRSGHLEAPKTFPKRPSPPPRHAAPASLPNRPDPSDPRNGHRDSGRSSRPPPESVRPPHPRDARDPRGGYRAPEGSYEDFEPRPARRYERTDAPVPGSRDDRGYGRDRETGRGHERPRDIDRDRLAERDRPPTQPHSRERDTSERAARAGPPSRQQHDETGSRPSSAAPARPGSSQSDSLNPARAAMMGMGSDTVSPGPARGPANDRPQRPGRAPSPRRGDERRGPPRNERDAPHPRDPRPDTPSGRHVPPATGPAGRSEHGTRHPRDNRAPYNAPVDMEHGRLEQDPNHRPPVRTDRNAEPEVPSGPRGRGPMSAPRGRGAPAINTHAAQSDRGPPPTGPSGRHSRGPSNAENTSAPPAPDTSGVHPSRRLHIPSPTEPSHTGGPLPSGPSGGARSGAPAHAPSGPSPTSRGPPIGPNGGGDGLGRGSRSSRSQMTTVNNTLAQAAHPSSGRGGGGSGRGGRPPSGAIGGHGGPPPPSGPERSSSRSENYGQNDLFGAHGNPNDVPIGPRPTATRQDSIRERRPTDGERVERGEDRRSSRRHDDGRSEREPRDNRPERDGPPRRDDRPRREDPQHVDDRSGMRPSYRGGPGPRDDGTMNNRKHPRGDEGGPGGQYSGGGGGRGGSRVASESKRPRRGG</sequence>
<dbReference type="GO" id="GO:0006406">
    <property type="term" value="P:mRNA export from nucleus"/>
    <property type="evidence" value="ECO:0007669"/>
    <property type="project" value="InterPro"/>
</dbReference>
<evidence type="ECO:0000256" key="2">
    <source>
        <dbReference type="ARBA" id="ARBA00007857"/>
    </source>
</evidence>
<dbReference type="InterPro" id="IPR040007">
    <property type="entry name" value="Tho2"/>
</dbReference>
<dbReference type="eggNOG" id="KOG1874">
    <property type="taxonomic scope" value="Eukaryota"/>
</dbReference>
<dbReference type="PANTHER" id="PTHR21597:SF0">
    <property type="entry name" value="THO COMPLEX SUBUNIT 2"/>
    <property type="match status" value="1"/>
</dbReference>
<name>W2RUW7_CYPE1</name>
<evidence type="ECO:0000259" key="7">
    <source>
        <dbReference type="Pfam" id="PF11262"/>
    </source>
</evidence>
<protein>
    <recommendedName>
        <fullName evidence="3">THO complex subunit 2</fullName>
    </recommendedName>
</protein>
<comment type="subcellular location">
    <subcellularLocation>
        <location evidence="1">Nucleus</location>
    </subcellularLocation>
</comment>
<dbReference type="VEuPathDB" id="FungiDB:HMPREF1541_04513"/>
<feature type="region of interest" description="Disordered" evidence="6">
    <location>
        <begin position="564"/>
        <end position="588"/>
    </location>
</feature>
<dbReference type="Proteomes" id="UP000030752">
    <property type="component" value="Unassembled WGS sequence"/>
</dbReference>
<dbReference type="GO" id="GO:0006397">
    <property type="term" value="P:mRNA processing"/>
    <property type="evidence" value="ECO:0007669"/>
    <property type="project" value="InterPro"/>
</dbReference>
<evidence type="ECO:0000256" key="5">
    <source>
        <dbReference type="SAM" id="Coils"/>
    </source>
</evidence>
<feature type="coiled-coil region" evidence="5">
    <location>
        <begin position="1231"/>
        <end position="1280"/>
    </location>
</feature>
<feature type="compositionally biased region" description="Gly residues" evidence="6">
    <location>
        <begin position="2035"/>
        <end position="2044"/>
    </location>
</feature>
<dbReference type="InterPro" id="IPR032302">
    <property type="entry name" value="THOC2_N"/>
</dbReference>
<feature type="compositionally biased region" description="Basic and acidic residues" evidence="6">
    <location>
        <begin position="2135"/>
        <end position="2199"/>
    </location>
</feature>
<accession>W2RUW7</accession>
<feature type="compositionally biased region" description="Basic and acidic residues" evidence="6">
    <location>
        <begin position="1875"/>
        <end position="1887"/>
    </location>
</feature>
<feature type="domain" description="THO complex subunitTHOC2 C-terminal" evidence="7">
    <location>
        <begin position="1209"/>
        <end position="1512"/>
    </location>
</feature>
<feature type="compositionally biased region" description="Gly residues" evidence="6">
    <location>
        <begin position="2069"/>
        <end position="2090"/>
    </location>
</feature>
<evidence type="ECO:0000256" key="6">
    <source>
        <dbReference type="SAM" id="MobiDB-lite"/>
    </source>
</evidence>
<feature type="compositionally biased region" description="Low complexity" evidence="6">
    <location>
        <begin position="1779"/>
        <end position="1792"/>
    </location>
</feature>
<dbReference type="RefSeq" id="XP_008717080.1">
    <property type="nucleotide sequence ID" value="XM_008718858.1"/>
</dbReference>
<dbReference type="EMBL" id="KB822720">
    <property type="protein sequence ID" value="ETN40237.1"/>
    <property type="molecule type" value="Genomic_DNA"/>
</dbReference>
<dbReference type="OrthoDB" id="29024at2759"/>
<feature type="region of interest" description="Disordered" evidence="6">
    <location>
        <begin position="1122"/>
        <end position="1161"/>
    </location>
</feature>
<feature type="compositionally biased region" description="Polar residues" evidence="6">
    <location>
        <begin position="2052"/>
        <end position="2061"/>
    </location>
</feature>
<feature type="compositionally biased region" description="Basic and acidic residues" evidence="6">
    <location>
        <begin position="519"/>
        <end position="533"/>
    </location>
</feature>
<evidence type="ECO:0000313" key="11">
    <source>
        <dbReference type="Proteomes" id="UP000030752"/>
    </source>
</evidence>
<dbReference type="GeneID" id="19971852"/>
<feature type="compositionally biased region" description="Basic and acidic residues" evidence="6">
    <location>
        <begin position="1676"/>
        <end position="1685"/>
    </location>
</feature>
<evidence type="ECO:0000256" key="1">
    <source>
        <dbReference type="ARBA" id="ARBA00004123"/>
    </source>
</evidence>
<feature type="compositionally biased region" description="Gly residues" evidence="6">
    <location>
        <begin position="2227"/>
        <end position="2242"/>
    </location>
</feature>
<feature type="region of interest" description="Disordered" evidence="6">
    <location>
        <begin position="1524"/>
        <end position="2256"/>
    </location>
</feature>
<organism evidence="10 11">
    <name type="scientific">Cyphellophora europaea (strain CBS 101466)</name>
    <name type="common">Phialophora europaea</name>
    <dbReference type="NCBI Taxonomy" id="1220924"/>
    <lineage>
        <taxon>Eukaryota</taxon>
        <taxon>Fungi</taxon>
        <taxon>Dikarya</taxon>
        <taxon>Ascomycota</taxon>
        <taxon>Pezizomycotina</taxon>
        <taxon>Eurotiomycetes</taxon>
        <taxon>Chaetothyriomycetidae</taxon>
        <taxon>Chaetothyriales</taxon>
        <taxon>Cyphellophoraceae</taxon>
        <taxon>Cyphellophora</taxon>
    </lineage>
</organism>
<keyword evidence="11" id="KW-1185">Reference proteome</keyword>
<gene>
    <name evidence="10" type="ORF">HMPREF1541_04513</name>
</gene>
<feature type="compositionally biased region" description="Low complexity" evidence="6">
    <location>
        <begin position="2014"/>
        <end position="2031"/>
    </location>
</feature>
<feature type="compositionally biased region" description="Acidic residues" evidence="6">
    <location>
        <begin position="1139"/>
        <end position="1154"/>
    </location>
</feature>
<feature type="compositionally biased region" description="Basic and acidic residues" evidence="6">
    <location>
        <begin position="573"/>
        <end position="585"/>
    </location>
</feature>
<dbReference type="InParanoid" id="W2RUW7"/>
<comment type="similarity">
    <text evidence="2">Belongs to the THOC2 family.</text>
</comment>
<proteinExistence type="inferred from homology"/>
<feature type="region of interest" description="Disordered" evidence="6">
    <location>
        <begin position="519"/>
        <end position="542"/>
    </location>
</feature>
<dbReference type="InterPro" id="IPR021726">
    <property type="entry name" value="THO_THOC2_N"/>
</dbReference>
<feature type="domain" description="THO complex subunit 2 N-terminal" evidence="9">
    <location>
        <begin position="127"/>
        <end position="847"/>
    </location>
</feature>
<dbReference type="Pfam" id="PF11732">
    <property type="entry name" value="Thoc2"/>
    <property type="match status" value="1"/>
</dbReference>
<dbReference type="HOGENOM" id="CLU_000511_1_0_1"/>
<keyword evidence="4" id="KW-0539">Nucleus</keyword>
<feature type="compositionally biased region" description="Basic and acidic residues" evidence="6">
    <location>
        <begin position="1835"/>
        <end position="1858"/>
    </location>
</feature>
<evidence type="ECO:0000313" key="10">
    <source>
        <dbReference type="EMBL" id="ETN40237.1"/>
    </source>
</evidence>
<dbReference type="Pfam" id="PF11262">
    <property type="entry name" value="Tho2"/>
    <property type="match status" value="1"/>
</dbReference>
<dbReference type="PANTHER" id="PTHR21597">
    <property type="entry name" value="THO2 PROTEIN"/>
    <property type="match status" value="1"/>
</dbReference>
<evidence type="ECO:0000259" key="8">
    <source>
        <dbReference type="Pfam" id="PF11732"/>
    </source>
</evidence>
<dbReference type="GO" id="GO:0003729">
    <property type="term" value="F:mRNA binding"/>
    <property type="evidence" value="ECO:0007669"/>
    <property type="project" value="TreeGrafter"/>
</dbReference>
<feature type="compositionally biased region" description="Polar residues" evidence="6">
    <location>
        <begin position="1965"/>
        <end position="1974"/>
    </location>
</feature>
<dbReference type="FunCoup" id="W2RUW7">
    <property type="interactions" value="593"/>
</dbReference>
<dbReference type="STRING" id="1220924.W2RUW7"/>
<feature type="compositionally biased region" description="Polar residues" evidence="6">
    <location>
        <begin position="33"/>
        <end position="46"/>
    </location>
</feature>
<feature type="compositionally biased region" description="Basic and acidic residues" evidence="6">
    <location>
        <begin position="1583"/>
        <end position="1594"/>
    </location>
</feature>
<feature type="compositionally biased region" description="Basic and acidic residues" evidence="6">
    <location>
        <begin position="1895"/>
        <end position="1918"/>
    </location>
</feature>
<dbReference type="GO" id="GO:0000445">
    <property type="term" value="C:THO complex part of transcription export complex"/>
    <property type="evidence" value="ECO:0007669"/>
    <property type="project" value="TreeGrafter"/>
</dbReference>
<dbReference type="Pfam" id="PF16134">
    <property type="entry name" value="THOC2_N"/>
    <property type="match status" value="1"/>
</dbReference>
<evidence type="ECO:0000256" key="4">
    <source>
        <dbReference type="ARBA" id="ARBA00023242"/>
    </source>
</evidence>
<reference evidence="10 11" key="1">
    <citation type="submission" date="2013-03" db="EMBL/GenBank/DDBJ databases">
        <title>The Genome Sequence of Phialophora europaea CBS 101466.</title>
        <authorList>
            <consortium name="The Broad Institute Genomics Platform"/>
            <person name="Cuomo C."/>
            <person name="de Hoog S."/>
            <person name="Gorbushina A."/>
            <person name="Walker B."/>
            <person name="Young S.K."/>
            <person name="Zeng Q."/>
            <person name="Gargeya S."/>
            <person name="Fitzgerald M."/>
            <person name="Haas B."/>
            <person name="Abouelleil A."/>
            <person name="Allen A.W."/>
            <person name="Alvarado L."/>
            <person name="Arachchi H.M."/>
            <person name="Berlin A.M."/>
            <person name="Chapman S.B."/>
            <person name="Gainer-Dewar J."/>
            <person name="Goldberg J."/>
            <person name="Griggs A."/>
            <person name="Gujja S."/>
            <person name="Hansen M."/>
            <person name="Howarth C."/>
            <person name="Imamovic A."/>
            <person name="Ireland A."/>
            <person name="Larimer J."/>
            <person name="McCowan C."/>
            <person name="Murphy C."/>
            <person name="Pearson M."/>
            <person name="Poon T.W."/>
            <person name="Priest M."/>
            <person name="Roberts A."/>
            <person name="Saif S."/>
            <person name="Shea T."/>
            <person name="Sisk P."/>
            <person name="Sykes S."/>
            <person name="Wortman J."/>
            <person name="Nusbaum C."/>
            <person name="Birren B."/>
        </authorList>
    </citation>
    <scope>NUCLEOTIDE SEQUENCE [LARGE SCALE GENOMIC DNA]</scope>
    <source>
        <strain evidence="10 11">CBS 101466</strain>
    </source>
</reference>